<name>X1VAV0_9ZZZZ</name>
<dbReference type="EMBL" id="BARW01033981">
    <property type="protein sequence ID" value="GAJ02935.1"/>
    <property type="molecule type" value="Genomic_DNA"/>
</dbReference>
<protein>
    <submittedName>
        <fullName evidence="1">Uncharacterized protein</fullName>
    </submittedName>
</protein>
<feature type="non-terminal residue" evidence="1">
    <location>
        <position position="1"/>
    </location>
</feature>
<organism evidence="1">
    <name type="scientific">marine sediment metagenome</name>
    <dbReference type="NCBI Taxonomy" id="412755"/>
    <lineage>
        <taxon>unclassified sequences</taxon>
        <taxon>metagenomes</taxon>
        <taxon>ecological metagenomes</taxon>
    </lineage>
</organism>
<accession>X1VAV0</accession>
<dbReference type="AlphaFoldDB" id="X1VAV0"/>
<proteinExistence type="predicted"/>
<evidence type="ECO:0000313" key="1">
    <source>
        <dbReference type="EMBL" id="GAJ02935.1"/>
    </source>
</evidence>
<comment type="caution">
    <text evidence="1">The sequence shown here is derived from an EMBL/GenBank/DDBJ whole genome shotgun (WGS) entry which is preliminary data.</text>
</comment>
<gene>
    <name evidence="1" type="ORF">S12H4_53393</name>
</gene>
<sequence>DSKAPLVGKTFADKDKIITLIIDNLQSTTLKTIYYIIKHYAYKP</sequence>
<reference evidence="1" key="1">
    <citation type="journal article" date="2014" name="Front. Microbiol.">
        <title>High frequency of phylogenetically diverse reductive dehalogenase-homologous genes in deep subseafloor sedimentary metagenomes.</title>
        <authorList>
            <person name="Kawai M."/>
            <person name="Futagami T."/>
            <person name="Toyoda A."/>
            <person name="Takaki Y."/>
            <person name="Nishi S."/>
            <person name="Hori S."/>
            <person name="Arai W."/>
            <person name="Tsubouchi T."/>
            <person name="Morono Y."/>
            <person name="Uchiyama I."/>
            <person name="Ito T."/>
            <person name="Fujiyama A."/>
            <person name="Inagaki F."/>
            <person name="Takami H."/>
        </authorList>
    </citation>
    <scope>NUCLEOTIDE SEQUENCE</scope>
    <source>
        <strain evidence="1">Expedition CK06-06</strain>
    </source>
</reference>